<evidence type="ECO:0000313" key="1">
    <source>
        <dbReference type="EMBL" id="AUB31338.1"/>
    </source>
</evidence>
<dbReference type="EMBL" id="CP025057">
    <property type="protein sequence ID" value="AUB31338.1"/>
    <property type="molecule type" value="Genomic_DNA"/>
</dbReference>
<evidence type="ECO:0000313" key="2">
    <source>
        <dbReference type="Proteomes" id="UP000231823"/>
    </source>
</evidence>
<sequence>MEKLTIEQSKKVVGGKAVSGAFLSGIGSIMKGASELFTNFIGAISTTVFGALTINRNDKVELKIGNSTFKVDNTVSNKANAENKVSQMPNVVSLF</sequence>
<protein>
    <submittedName>
        <fullName evidence="1">Uncharacterized protein</fullName>
    </submittedName>
</protein>
<dbReference type="RefSeq" id="WP_100916326.1">
    <property type="nucleotide sequence ID" value="NZ_CP025057.1"/>
</dbReference>
<dbReference type="OrthoDB" id="389806at2"/>
<dbReference type="Proteomes" id="UP000231823">
    <property type="component" value="Chromosome"/>
</dbReference>
<reference evidence="1 2" key="1">
    <citation type="submission" date="2017-12" db="EMBL/GenBank/DDBJ databases">
        <title>Complete genome sequence of Spiroplasma floricola 23-6 (ATCC 29989).</title>
        <authorList>
            <person name="Tsai Y.-M."/>
            <person name="Wu P.-S."/>
            <person name="Lo W.-S."/>
            <person name="Kuo C.-H."/>
        </authorList>
    </citation>
    <scope>NUCLEOTIDE SEQUENCE [LARGE SCALE GENOMIC DNA]</scope>
    <source>
        <strain evidence="1 2">23-6</strain>
    </source>
</reference>
<proteinExistence type="predicted"/>
<keyword evidence="2" id="KW-1185">Reference proteome</keyword>
<dbReference type="KEGG" id="sfz:SFLOR_v1c02810"/>
<accession>A0A2K8SDN2</accession>
<dbReference type="AlphaFoldDB" id="A0A2K8SDN2"/>
<organism evidence="1 2">
    <name type="scientific">Spiroplasma floricola 23-6</name>
    <dbReference type="NCBI Taxonomy" id="1336749"/>
    <lineage>
        <taxon>Bacteria</taxon>
        <taxon>Bacillati</taxon>
        <taxon>Mycoplasmatota</taxon>
        <taxon>Mollicutes</taxon>
        <taxon>Entomoplasmatales</taxon>
        <taxon>Spiroplasmataceae</taxon>
        <taxon>Spiroplasma</taxon>
    </lineage>
</organism>
<name>A0A2K8SDN2_9MOLU</name>
<gene>
    <name evidence="1" type="ORF">SFLOR_v1c02810</name>
</gene>